<dbReference type="SUPFAM" id="SSF52540">
    <property type="entry name" value="P-loop containing nucleoside triphosphate hydrolases"/>
    <property type="match status" value="1"/>
</dbReference>
<comment type="caution">
    <text evidence="6">The sequence shown here is derived from an EMBL/GenBank/DDBJ whole genome shotgun (WGS) entry which is preliminary data.</text>
</comment>
<dbReference type="InterPro" id="IPR017911">
    <property type="entry name" value="MacB-like_ATP-bd"/>
</dbReference>
<organism evidence="6 7">
    <name type="scientific">Leucothrix pacifica</name>
    <dbReference type="NCBI Taxonomy" id="1247513"/>
    <lineage>
        <taxon>Bacteria</taxon>
        <taxon>Pseudomonadati</taxon>
        <taxon>Pseudomonadota</taxon>
        <taxon>Gammaproteobacteria</taxon>
        <taxon>Thiotrichales</taxon>
        <taxon>Thiotrichaceae</taxon>
        <taxon>Leucothrix</taxon>
    </lineage>
</organism>
<dbReference type="Pfam" id="PF00005">
    <property type="entry name" value="ABC_tran"/>
    <property type="match status" value="1"/>
</dbReference>
<dbReference type="PANTHER" id="PTHR42798">
    <property type="entry name" value="LIPOPROTEIN-RELEASING SYSTEM ATP-BINDING PROTEIN LOLD"/>
    <property type="match status" value="1"/>
</dbReference>
<dbReference type="EMBL" id="QGKM01000008">
    <property type="protein sequence ID" value="PWQ99790.1"/>
    <property type="molecule type" value="Genomic_DNA"/>
</dbReference>
<dbReference type="GO" id="GO:0005524">
    <property type="term" value="F:ATP binding"/>
    <property type="evidence" value="ECO:0007669"/>
    <property type="project" value="UniProtKB-KW"/>
</dbReference>
<dbReference type="PANTHER" id="PTHR42798:SF7">
    <property type="entry name" value="ALPHA-D-RIBOSE 1-METHYLPHOSPHONATE 5-TRIPHOSPHATE SYNTHASE SUBUNIT PHNL"/>
    <property type="match status" value="1"/>
</dbReference>
<keyword evidence="2" id="KW-0813">Transport</keyword>
<name>A0A317CTL4_9GAMM</name>
<dbReference type="RefSeq" id="WP_109836524.1">
    <property type="nucleotide sequence ID" value="NZ_QGKM01000008.1"/>
</dbReference>
<dbReference type="Gene3D" id="3.40.50.300">
    <property type="entry name" value="P-loop containing nucleotide triphosphate hydrolases"/>
    <property type="match status" value="1"/>
</dbReference>
<evidence type="ECO:0000313" key="6">
    <source>
        <dbReference type="EMBL" id="PWQ99790.1"/>
    </source>
</evidence>
<evidence type="ECO:0000256" key="2">
    <source>
        <dbReference type="ARBA" id="ARBA00022448"/>
    </source>
</evidence>
<feature type="domain" description="ABC transporter" evidence="5">
    <location>
        <begin position="4"/>
        <end position="226"/>
    </location>
</feature>
<keyword evidence="3" id="KW-0547">Nucleotide-binding</keyword>
<dbReference type="InterPro" id="IPR017871">
    <property type="entry name" value="ABC_transporter-like_CS"/>
</dbReference>
<dbReference type="SMART" id="SM00382">
    <property type="entry name" value="AAA"/>
    <property type="match status" value="1"/>
</dbReference>
<keyword evidence="4 6" id="KW-0067">ATP-binding</keyword>
<evidence type="ECO:0000259" key="5">
    <source>
        <dbReference type="PROSITE" id="PS50893"/>
    </source>
</evidence>
<comment type="similarity">
    <text evidence="1">Belongs to the ABC transporter superfamily.</text>
</comment>
<dbReference type="PROSITE" id="PS50893">
    <property type="entry name" value="ABC_TRANSPORTER_2"/>
    <property type="match status" value="1"/>
</dbReference>
<gene>
    <name evidence="6" type="ORF">DKW60_04765</name>
</gene>
<evidence type="ECO:0000256" key="4">
    <source>
        <dbReference type="ARBA" id="ARBA00022840"/>
    </source>
</evidence>
<keyword evidence="7" id="KW-1185">Reference proteome</keyword>
<proteinExistence type="inferred from homology"/>
<dbReference type="CDD" id="cd03255">
    <property type="entry name" value="ABC_MJ0796_LolCDE_FtsE"/>
    <property type="match status" value="1"/>
</dbReference>
<protein>
    <submittedName>
        <fullName evidence="6">ABC transporter ATP-binding protein</fullName>
    </submittedName>
</protein>
<dbReference type="PROSITE" id="PS00211">
    <property type="entry name" value="ABC_TRANSPORTER_1"/>
    <property type="match status" value="1"/>
</dbReference>
<dbReference type="InterPro" id="IPR003593">
    <property type="entry name" value="AAA+_ATPase"/>
</dbReference>
<evidence type="ECO:0000256" key="3">
    <source>
        <dbReference type="ARBA" id="ARBA00022741"/>
    </source>
</evidence>
<reference evidence="6 7" key="1">
    <citation type="submission" date="2018-05" db="EMBL/GenBank/DDBJ databases">
        <title>Leucothrix arctica sp. nov., isolated from Arctic seawater.</title>
        <authorList>
            <person name="Choi A."/>
            <person name="Baek K."/>
        </authorList>
    </citation>
    <scope>NUCLEOTIDE SEQUENCE [LARGE SCALE GENOMIC DNA]</scope>
    <source>
        <strain evidence="6 7">JCM 18388</strain>
    </source>
</reference>
<evidence type="ECO:0000256" key="1">
    <source>
        <dbReference type="ARBA" id="ARBA00005417"/>
    </source>
</evidence>
<evidence type="ECO:0000313" key="7">
    <source>
        <dbReference type="Proteomes" id="UP000245539"/>
    </source>
</evidence>
<accession>A0A317CTL4</accession>
<dbReference type="InterPro" id="IPR003439">
    <property type="entry name" value="ABC_transporter-like_ATP-bd"/>
</dbReference>
<dbReference type="OrthoDB" id="9802264at2"/>
<dbReference type="AlphaFoldDB" id="A0A317CTL4"/>
<sequence length="226" mass="25042">MPLLDITDLTKSYAHAEGVTPVLDRVGFSLKAGESAALRGESGSGKSTLLHLIAGLDEADSGVIHFDGQAIQSLNEQERAKLRRDRLSLVFQQFHLISTLPVLDNIRFQAALCGRYDEMFEQELLGKLGLQDQLHKYPHQLSGGQQQRVAIARALLHKPALVLADEPTGNLDEQSSLQVMSLFKDLVQQAGSALLMVTHSREMANYLDHQWWLQHHTLSLLSASDD</sequence>
<dbReference type="Proteomes" id="UP000245539">
    <property type="component" value="Unassembled WGS sequence"/>
</dbReference>
<dbReference type="GO" id="GO:0016887">
    <property type="term" value="F:ATP hydrolysis activity"/>
    <property type="evidence" value="ECO:0007669"/>
    <property type="project" value="InterPro"/>
</dbReference>
<dbReference type="InterPro" id="IPR027417">
    <property type="entry name" value="P-loop_NTPase"/>
</dbReference>